<dbReference type="Gene3D" id="1.10.10.10">
    <property type="entry name" value="Winged helix-like DNA-binding domain superfamily/Winged helix DNA-binding domain"/>
    <property type="match status" value="1"/>
</dbReference>
<dbReference type="Pfam" id="PF18052">
    <property type="entry name" value="Rx_N"/>
    <property type="match status" value="1"/>
</dbReference>
<dbReference type="InterPro" id="IPR003591">
    <property type="entry name" value="Leu-rich_rpt_typical-subtyp"/>
</dbReference>
<evidence type="ECO:0000313" key="11">
    <source>
        <dbReference type="Proteomes" id="UP000594263"/>
    </source>
</evidence>
<dbReference type="GO" id="GO:0005524">
    <property type="term" value="F:ATP binding"/>
    <property type="evidence" value="ECO:0007669"/>
    <property type="project" value="UniProtKB-KW"/>
</dbReference>
<keyword evidence="3" id="KW-0547">Nucleotide-binding</keyword>
<dbReference type="InterPro" id="IPR032675">
    <property type="entry name" value="LRR_dom_sf"/>
</dbReference>
<dbReference type="GO" id="GO:0043531">
    <property type="term" value="F:ADP binding"/>
    <property type="evidence" value="ECO:0007669"/>
    <property type="project" value="InterPro"/>
</dbReference>
<organism evidence="10 11">
    <name type="scientific">Kalanchoe fedtschenkoi</name>
    <name type="common">Lavender scallops</name>
    <name type="synonym">South American air plant</name>
    <dbReference type="NCBI Taxonomy" id="63787"/>
    <lineage>
        <taxon>Eukaryota</taxon>
        <taxon>Viridiplantae</taxon>
        <taxon>Streptophyta</taxon>
        <taxon>Embryophyta</taxon>
        <taxon>Tracheophyta</taxon>
        <taxon>Spermatophyta</taxon>
        <taxon>Magnoliopsida</taxon>
        <taxon>eudicotyledons</taxon>
        <taxon>Gunneridae</taxon>
        <taxon>Pentapetalae</taxon>
        <taxon>Saxifragales</taxon>
        <taxon>Crassulaceae</taxon>
        <taxon>Kalanchoe</taxon>
    </lineage>
</organism>
<sequence>MSGVELAIATGAGKALASSLLSPKVYDFFSKWKLDTSLLYQLKILLNSVQALLSDAEEKLIEKNIRVDMWAQEARFAIYDAEDLLDRILADVPGSNKVRANITDIVESSNSLKGKLKYKIKGIHPFKKDIEKELSEIIERLRVIAKQKDALGLKEKHELATYRKDRLSTSLTNVTTTIRGRSEDKKTIMRLINPREGIDDALKVISIVGLGGIGKTTLARMVYHEDKSVDNNSSNGHVFEVKGWACVSDEFDAARVIKSLLESITGQESKLNNSLELLQQELKIKLQGKRFLIVLDDLWSENSLEWNVLKTSFTVGAPGSRVIVTARSEKVAHIVCTRSDLCHKLDKLGEDESWSLFEMIVFHDGNSNAYPKLKDIGKKIVSKCKGLPLAITMIGGLLKSNGYDENEWRNVLNDKIWESTNIIPSVRLSYFYLPLGVQSCFAYCSIFPKDYLFSMNDVIMLWVGEGLIEKFCEGNRYEDVARTYFTHLRSKFFFQESSSGGSKFVMHDLVHDLALQVSGGLCVDFRNITLQSRRLSYLQEKDESLLNNMSGIKLNRLRTFLPLREDLFESHMCLGGGFYLKKKLLGEMMSNFRLLRVLSLSGYHISTLPKSVGDMKLLRLLDLSRTQIDHLPDMICRLYNLQILILSHCWYLRRLPAEICNLVNLRHLDIEGTELEEMPDGIGRLTNIQTLSNFVLGRGKSKQMREFKGLPNLHGVVHISKLNNVEDTEDVVIAGFKNMKYLEGLVLEWEATRAMGIEVDDEKVLDAIEAHKNLKSLTINGYCGKRLSDWIVGVSPSFTAMVSLSITDCVNCEALPSLGNLPFLRDLEMESLNRLESFGEEFYGDSPTPFQSLEELHIDGMDALKTWCFPGVNVRVAFQVLEDVQIQGCPELTKIPYCFPSLSKLLIESCDNLVKFEMCVEEGSSSKTACRHHPFKSIRIYRCPELEEIPNSFTNSDFFVIEYCEKLVSVPRLQHVQRLKLRDGGVSSSTVEAAALQECRVDGVLEELTIQSTLSDLFSAEINRFTSLKRLELIIPRICSEDEDGGVTLRLPPNLSDFTIHRGTSLHVNPKIITELSNLNSLTRLEFYKCGALESFPDVELPSTLKSLAFNDCSALRNIPDRFLSGCSKSLQVLQIYHCRNLECLPSTLSTLESLQTLHIHGCDRIHRWPSLSSSGPHYLTNLSDLEICECGALECLPEGCHKATALYTFTMYNCPNLCVAEDNFPINLRDLRIRDCDMMKPFFKTVLPTLTSLTRLELRGFPNIITLDHCLPESLESLFIWSFPRLKSLSGVLPNLKHLIRLEVKDCPRVDPKSWS</sequence>
<dbReference type="OMA" id="WFISADA"/>
<feature type="domain" description="Disease resistance protein winged helix" evidence="8">
    <location>
        <begin position="446"/>
        <end position="514"/>
    </location>
</feature>
<dbReference type="SMART" id="SM00369">
    <property type="entry name" value="LRR_TYP"/>
    <property type="match status" value="2"/>
</dbReference>
<proteinExistence type="predicted"/>
<dbReference type="Proteomes" id="UP000594263">
    <property type="component" value="Unplaced"/>
</dbReference>
<dbReference type="InterPro" id="IPR036388">
    <property type="entry name" value="WH-like_DNA-bd_sf"/>
</dbReference>
<dbReference type="Gene3D" id="3.40.50.300">
    <property type="entry name" value="P-loop containing nucleotide triphosphate hydrolases"/>
    <property type="match status" value="1"/>
</dbReference>
<keyword evidence="4" id="KW-0611">Plant defense</keyword>
<dbReference type="EnsemblPlants" id="Kaladp0008s0678.1.v1.1">
    <property type="protein sequence ID" value="Kaladp0008s0678.1.v1.1.CDS.1"/>
    <property type="gene ID" value="Kaladp0008s0678.v1.1"/>
</dbReference>
<dbReference type="Pfam" id="PF00931">
    <property type="entry name" value="NB-ARC"/>
    <property type="match status" value="1"/>
</dbReference>
<dbReference type="PANTHER" id="PTHR36766:SF51">
    <property type="entry name" value="DISEASE RESISTANCE RPP13-LIKE PROTEIN 1"/>
    <property type="match status" value="1"/>
</dbReference>
<dbReference type="PRINTS" id="PR00364">
    <property type="entry name" value="DISEASERSIST"/>
</dbReference>
<evidence type="ECO:0000313" key="10">
    <source>
        <dbReference type="EnsemblPlants" id="Kaladp0008s0678.1.v1.1.CDS.1"/>
    </source>
</evidence>
<dbReference type="Gene3D" id="1.20.5.4130">
    <property type="match status" value="1"/>
</dbReference>
<dbReference type="Gene3D" id="1.10.8.430">
    <property type="entry name" value="Helical domain of apoptotic protease-activating factors"/>
    <property type="match status" value="1"/>
</dbReference>
<reference evidence="10" key="1">
    <citation type="submission" date="2021-01" db="UniProtKB">
        <authorList>
            <consortium name="EnsemblPlants"/>
        </authorList>
    </citation>
    <scope>IDENTIFICATION</scope>
</reference>
<evidence type="ECO:0000259" key="9">
    <source>
        <dbReference type="Pfam" id="PF23598"/>
    </source>
</evidence>
<evidence type="ECO:0000256" key="4">
    <source>
        <dbReference type="ARBA" id="ARBA00022821"/>
    </source>
</evidence>
<dbReference type="Pfam" id="PF23598">
    <property type="entry name" value="LRR_14"/>
    <property type="match status" value="1"/>
</dbReference>
<evidence type="ECO:0000259" key="6">
    <source>
        <dbReference type="Pfam" id="PF00931"/>
    </source>
</evidence>
<keyword evidence="11" id="KW-1185">Reference proteome</keyword>
<accession>A0A7N0RDP7</accession>
<dbReference type="SUPFAM" id="SSF52058">
    <property type="entry name" value="L domain-like"/>
    <property type="match status" value="2"/>
</dbReference>
<evidence type="ECO:0000256" key="3">
    <source>
        <dbReference type="ARBA" id="ARBA00022741"/>
    </source>
</evidence>
<keyword evidence="5" id="KW-0067">ATP-binding</keyword>
<evidence type="ECO:0000259" key="8">
    <source>
        <dbReference type="Pfam" id="PF23559"/>
    </source>
</evidence>
<evidence type="ECO:0000256" key="2">
    <source>
        <dbReference type="ARBA" id="ARBA00022737"/>
    </source>
</evidence>
<dbReference type="InterPro" id="IPR002182">
    <property type="entry name" value="NB-ARC"/>
</dbReference>
<keyword evidence="2" id="KW-0677">Repeat</keyword>
<name>A0A7N0RDP7_KALFE</name>
<dbReference type="InterPro" id="IPR041118">
    <property type="entry name" value="Rx_N"/>
</dbReference>
<dbReference type="Gramene" id="Kaladp0008s0678.1.v1.1">
    <property type="protein sequence ID" value="Kaladp0008s0678.1.v1.1.CDS.1"/>
    <property type="gene ID" value="Kaladp0008s0678.v1.1"/>
</dbReference>
<feature type="domain" description="Disease resistance N-terminal" evidence="7">
    <location>
        <begin position="30"/>
        <end position="96"/>
    </location>
</feature>
<dbReference type="Gene3D" id="3.80.10.10">
    <property type="entry name" value="Ribonuclease Inhibitor"/>
    <property type="match status" value="3"/>
</dbReference>
<evidence type="ECO:0000256" key="1">
    <source>
        <dbReference type="ARBA" id="ARBA00022614"/>
    </source>
</evidence>
<keyword evidence="1" id="KW-0433">Leucine-rich repeat</keyword>
<evidence type="ECO:0000259" key="7">
    <source>
        <dbReference type="Pfam" id="PF18052"/>
    </source>
</evidence>
<dbReference type="PANTHER" id="PTHR36766">
    <property type="entry name" value="PLANT BROAD-SPECTRUM MILDEW RESISTANCE PROTEIN RPW8"/>
    <property type="match status" value="1"/>
</dbReference>
<dbReference type="SUPFAM" id="SSF52540">
    <property type="entry name" value="P-loop containing nucleoside triphosphate hydrolases"/>
    <property type="match status" value="1"/>
</dbReference>
<protein>
    <submittedName>
        <fullName evidence="10">Uncharacterized protein</fullName>
    </submittedName>
</protein>
<feature type="domain" description="NB-ARC" evidence="6">
    <location>
        <begin position="200"/>
        <end position="364"/>
    </location>
</feature>
<dbReference type="InterPro" id="IPR042197">
    <property type="entry name" value="Apaf_helical"/>
</dbReference>
<dbReference type="GO" id="GO:0006952">
    <property type="term" value="P:defense response"/>
    <property type="evidence" value="ECO:0007669"/>
    <property type="project" value="UniProtKB-KW"/>
</dbReference>
<dbReference type="GO" id="GO:0051707">
    <property type="term" value="P:response to other organism"/>
    <property type="evidence" value="ECO:0007669"/>
    <property type="project" value="UniProtKB-ARBA"/>
</dbReference>
<dbReference type="InterPro" id="IPR058922">
    <property type="entry name" value="WHD_DRP"/>
</dbReference>
<feature type="domain" description="Disease resistance R13L4/SHOC-2-like LRR" evidence="9">
    <location>
        <begin position="588"/>
        <end position="883"/>
    </location>
</feature>
<dbReference type="Pfam" id="PF23559">
    <property type="entry name" value="WHD_DRP"/>
    <property type="match status" value="1"/>
</dbReference>
<evidence type="ECO:0000256" key="5">
    <source>
        <dbReference type="ARBA" id="ARBA00022840"/>
    </source>
</evidence>
<dbReference type="InterPro" id="IPR055414">
    <property type="entry name" value="LRR_R13L4/SHOC2-like"/>
</dbReference>
<dbReference type="InterPro" id="IPR027417">
    <property type="entry name" value="P-loop_NTPase"/>
</dbReference>